<comment type="similarity">
    <text evidence="1">Belongs to the LysR transcriptional regulatory family.</text>
</comment>
<dbReference type="InterPro" id="IPR050389">
    <property type="entry name" value="LysR-type_TF"/>
</dbReference>
<dbReference type="Gene3D" id="1.10.10.10">
    <property type="entry name" value="Winged helix-like DNA-binding domain superfamily/Winged helix DNA-binding domain"/>
    <property type="match status" value="1"/>
</dbReference>
<dbReference type="PROSITE" id="PS50931">
    <property type="entry name" value="HTH_LYSR"/>
    <property type="match status" value="1"/>
</dbReference>
<accession>A0A841HLL5</accession>
<dbReference type="InterPro" id="IPR036390">
    <property type="entry name" value="WH_DNA-bd_sf"/>
</dbReference>
<dbReference type="PANTHER" id="PTHR30118">
    <property type="entry name" value="HTH-TYPE TRANSCRIPTIONAL REGULATOR LEUO-RELATED"/>
    <property type="match status" value="1"/>
</dbReference>
<keyword evidence="7" id="KW-1185">Reference proteome</keyword>
<dbReference type="EMBL" id="JACHHZ010000003">
    <property type="protein sequence ID" value="MBB6093484.1"/>
    <property type="molecule type" value="Genomic_DNA"/>
</dbReference>
<comment type="caution">
    <text evidence="6">The sequence shown here is derived from an EMBL/GenBank/DDBJ whole genome shotgun (WGS) entry which is preliminary data.</text>
</comment>
<dbReference type="Pfam" id="PF00126">
    <property type="entry name" value="HTH_1"/>
    <property type="match status" value="1"/>
</dbReference>
<keyword evidence="3 6" id="KW-0238">DNA-binding</keyword>
<dbReference type="GO" id="GO:0003677">
    <property type="term" value="F:DNA binding"/>
    <property type="evidence" value="ECO:0007669"/>
    <property type="project" value="UniProtKB-KW"/>
</dbReference>
<dbReference type="Gene3D" id="3.40.190.10">
    <property type="entry name" value="Periplasmic binding protein-like II"/>
    <property type="match status" value="2"/>
</dbReference>
<dbReference type="CDD" id="cd08417">
    <property type="entry name" value="PBP2_Nitroaromatics_like"/>
    <property type="match status" value="1"/>
</dbReference>
<dbReference type="InterPro" id="IPR005119">
    <property type="entry name" value="LysR_subst-bd"/>
</dbReference>
<proteinExistence type="inferred from homology"/>
<name>A0A841HLL5_9GAMM</name>
<dbReference type="Proteomes" id="UP000588068">
    <property type="component" value="Unassembled WGS sequence"/>
</dbReference>
<dbReference type="PANTHER" id="PTHR30118:SF15">
    <property type="entry name" value="TRANSCRIPTIONAL REGULATORY PROTEIN"/>
    <property type="match status" value="1"/>
</dbReference>
<reference evidence="6 7" key="1">
    <citation type="submission" date="2020-08" db="EMBL/GenBank/DDBJ databases">
        <title>Genomic Encyclopedia of Type Strains, Phase IV (KMG-IV): sequencing the most valuable type-strain genomes for metagenomic binning, comparative biology and taxonomic classification.</title>
        <authorList>
            <person name="Goeker M."/>
        </authorList>
    </citation>
    <scope>NUCLEOTIDE SEQUENCE [LARGE SCALE GENOMIC DNA]</scope>
    <source>
        <strain evidence="6 7">DSM 26723</strain>
    </source>
</reference>
<evidence type="ECO:0000313" key="6">
    <source>
        <dbReference type="EMBL" id="MBB6093484.1"/>
    </source>
</evidence>
<dbReference type="InterPro" id="IPR036388">
    <property type="entry name" value="WH-like_DNA-bd_sf"/>
</dbReference>
<evidence type="ECO:0000313" key="7">
    <source>
        <dbReference type="Proteomes" id="UP000588068"/>
    </source>
</evidence>
<dbReference type="GO" id="GO:0003700">
    <property type="term" value="F:DNA-binding transcription factor activity"/>
    <property type="evidence" value="ECO:0007669"/>
    <property type="project" value="InterPro"/>
</dbReference>
<feature type="domain" description="HTH lysR-type" evidence="5">
    <location>
        <begin position="12"/>
        <end position="69"/>
    </location>
</feature>
<keyword evidence="2" id="KW-0805">Transcription regulation</keyword>
<dbReference type="InterPro" id="IPR000847">
    <property type="entry name" value="LysR_HTH_N"/>
</dbReference>
<dbReference type="Pfam" id="PF03466">
    <property type="entry name" value="LysR_substrate"/>
    <property type="match status" value="1"/>
</dbReference>
<evidence type="ECO:0000256" key="4">
    <source>
        <dbReference type="ARBA" id="ARBA00023163"/>
    </source>
</evidence>
<organism evidence="6 7">
    <name type="scientific">Povalibacter uvarum</name>
    <dbReference type="NCBI Taxonomy" id="732238"/>
    <lineage>
        <taxon>Bacteria</taxon>
        <taxon>Pseudomonadati</taxon>
        <taxon>Pseudomonadota</taxon>
        <taxon>Gammaproteobacteria</taxon>
        <taxon>Steroidobacterales</taxon>
        <taxon>Steroidobacteraceae</taxon>
        <taxon>Povalibacter</taxon>
    </lineage>
</organism>
<dbReference type="AlphaFoldDB" id="A0A841HLL5"/>
<evidence type="ECO:0000256" key="2">
    <source>
        <dbReference type="ARBA" id="ARBA00023015"/>
    </source>
</evidence>
<evidence type="ECO:0000256" key="3">
    <source>
        <dbReference type="ARBA" id="ARBA00023125"/>
    </source>
</evidence>
<dbReference type="SUPFAM" id="SSF46785">
    <property type="entry name" value="Winged helix' DNA-binding domain"/>
    <property type="match status" value="1"/>
</dbReference>
<protein>
    <submittedName>
        <fullName evidence="6">DNA-binding transcriptional LysR family regulator</fullName>
    </submittedName>
</protein>
<dbReference type="PRINTS" id="PR00039">
    <property type="entry name" value="HTHLYSR"/>
</dbReference>
<dbReference type="RefSeq" id="WP_184331950.1">
    <property type="nucleotide sequence ID" value="NZ_JACHHZ010000003.1"/>
</dbReference>
<evidence type="ECO:0000259" key="5">
    <source>
        <dbReference type="PROSITE" id="PS50931"/>
    </source>
</evidence>
<evidence type="ECO:0000256" key="1">
    <source>
        <dbReference type="ARBA" id="ARBA00009437"/>
    </source>
</evidence>
<gene>
    <name evidence="6" type="ORF">HNQ60_002365</name>
</gene>
<keyword evidence="4" id="KW-0804">Transcription</keyword>
<sequence>MTHIDRNRIKRLDGTLLLVFRELVRCRRTTAAAERLGLSQSAVSHVLGRLRQLFEDPLFIRRPNGLEPTRRALEIAPMIDDLILRAQETMDIGRGFDPATTYRQFRLAGADFDCTLAAARILRAFEHEAPQARISFRMLMGDEAMTALTLDEIDLAIGRFDCPIPEALYADALYEERYCVIARERHPRIQGELDVDTYTSSGHVIVTASGTMTDMGERPLQRLGITRRVVASVPRFLIAFTVVSQTDSVATVPLRLARRYADSLRLQILTLPFEYGSHSVIALRRAQAGSDPAIDWLVTKVRTAIGKAHETDEQARALEKALI</sequence>
<dbReference type="InterPro" id="IPR037402">
    <property type="entry name" value="YidZ_PBP2"/>
</dbReference>
<dbReference type="SUPFAM" id="SSF53850">
    <property type="entry name" value="Periplasmic binding protein-like II"/>
    <property type="match status" value="1"/>
</dbReference>